<proteinExistence type="predicted"/>
<dbReference type="Proteomes" id="UP001239111">
    <property type="component" value="Chromosome 4"/>
</dbReference>
<accession>A0ACC2N655</accession>
<gene>
    <name evidence="1" type="ORF">QAD02_007860</name>
</gene>
<reference evidence="1" key="1">
    <citation type="submission" date="2023-04" db="EMBL/GenBank/DDBJ databases">
        <title>A chromosome-level genome assembly of the parasitoid wasp Eretmocerus hayati.</title>
        <authorList>
            <person name="Zhong Y."/>
            <person name="Liu S."/>
            <person name="Liu Y."/>
        </authorList>
    </citation>
    <scope>NUCLEOTIDE SEQUENCE</scope>
    <source>
        <strain evidence="1">ZJU_SS_LIU_2023</strain>
    </source>
</reference>
<organism evidence="1 2">
    <name type="scientific">Eretmocerus hayati</name>
    <dbReference type="NCBI Taxonomy" id="131215"/>
    <lineage>
        <taxon>Eukaryota</taxon>
        <taxon>Metazoa</taxon>
        <taxon>Ecdysozoa</taxon>
        <taxon>Arthropoda</taxon>
        <taxon>Hexapoda</taxon>
        <taxon>Insecta</taxon>
        <taxon>Pterygota</taxon>
        <taxon>Neoptera</taxon>
        <taxon>Endopterygota</taxon>
        <taxon>Hymenoptera</taxon>
        <taxon>Apocrita</taxon>
        <taxon>Proctotrupomorpha</taxon>
        <taxon>Chalcidoidea</taxon>
        <taxon>Aphelinidae</taxon>
        <taxon>Aphelininae</taxon>
        <taxon>Eretmocerus</taxon>
    </lineage>
</organism>
<sequence>MMSEKAERVALLNRVRVQKHRENNKRLKLEASSFEPYTLGGLSSGQDGDEVSNKIPGIGPCSSGNSAAVELQTQNVHQSLESSNSGVTQLNSETSSVLVSLCNYQHSDDENDSQESLAECSASDNIDGKDLKT</sequence>
<dbReference type="EMBL" id="CM056744">
    <property type="protein sequence ID" value="KAJ8666198.1"/>
    <property type="molecule type" value="Genomic_DNA"/>
</dbReference>
<comment type="caution">
    <text evidence="1">The sequence shown here is derived from an EMBL/GenBank/DDBJ whole genome shotgun (WGS) entry which is preliminary data.</text>
</comment>
<evidence type="ECO:0000313" key="1">
    <source>
        <dbReference type="EMBL" id="KAJ8666198.1"/>
    </source>
</evidence>
<protein>
    <submittedName>
        <fullName evidence="1">Uncharacterized protein</fullName>
    </submittedName>
</protein>
<keyword evidence="2" id="KW-1185">Reference proteome</keyword>
<name>A0ACC2N655_9HYME</name>
<evidence type="ECO:0000313" key="2">
    <source>
        <dbReference type="Proteomes" id="UP001239111"/>
    </source>
</evidence>